<gene>
    <name evidence="2" type="ORF">DFH07DRAFT_238472</name>
</gene>
<dbReference type="EMBL" id="JARJLG010000022">
    <property type="protein sequence ID" value="KAJ7771007.1"/>
    <property type="molecule type" value="Genomic_DNA"/>
</dbReference>
<accession>A0AAD7JUV3</accession>
<evidence type="ECO:0000313" key="3">
    <source>
        <dbReference type="Proteomes" id="UP001215280"/>
    </source>
</evidence>
<feature type="region of interest" description="Disordered" evidence="1">
    <location>
        <begin position="148"/>
        <end position="173"/>
    </location>
</feature>
<keyword evidence="3" id="KW-1185">Reference proteome</keyword>
<sequence>MLGETGSFSGGNWVETSIDLGPQLCHYLLRHNVSPLLRVRRSRPSGLRPQRLITMDYSVWFRRHTFAPELETGSLDEPTINVLRGLDEVSSAGGDLIHFANFTNLVAAFPARETALEGPSSLTLCTQHCTYFLLLDAVQSPRGIGPVSVRLQPPDAYERPGISRSRRGSGGIR</sequence>
<evidence type="ECO:0000256" key="1">
    <source>
        <dbReference type="SAM" id="MobiDB-lite"/>
    </source>
</evidence>
<dbReference type="AlphaFoldDB" id="A0AAD7JUV3"/>
<reference evidence="2" key="1">
    <citation type="submission" date="2023-03" db="EMBL/GenBank/DDBJ databases">
        <title>Massive genome expansion in bonnet fungi (Mycena s.s.) driven by repeated elements and novel gene families across ecological guilds.</title>
        <authorList>
            <consortium name="Lawrence Berkeley National Laboratory"/>
            <person name="Harder C.B."/>
            <person name="Miyauchi S."/>
            <person name="Viragh M."/>
            <person name="Kuo A."/>
            <person name="Thoen E."/>
            <person name="Andreopoulos B."/>
            <person name="Lu D."/>
            <person name="Skrede I."/>
            <person name="Drula E."/>
            <person name="Henrissat B."/>
            <person name="Morin E."/>
            <person name="Kohler A."/>
            <person name="Barry K."/>
            <person name="LaButti K."/>
            <person name="Morin E."/>
            <person name="Salamov A."/>
            <person name="Lipzen A."/>
            <person name="Mereny Z."/>
            <person name="Hegedus B."/>
            <person name="Baldrian P."/>
            <person name="Stursova M."/>
            <person name="Weitz H."/>
            <person name="Taylor A."/>
            <person name="Grigoriev I.V."/>
            <person name="Nagy L.G."/>
            <person name="Martin F."/>
            <person name="Kauserud H."/>
        </authorList>
    </citation>
    <scope>NUCLEOTIDE SEQUENCE</scope>
    <source>
        <strain evidence="2">CBHHK188m</strain>
    </source>
</reference>
<protein>
    <submittedName>
        <fullName evidence="2">Uncharacterized protein</fullName>
    </submittedName>
</protein>
<evidence type="ECO:0000313" key="2">
    <source>
        <dbReference type="EMBL" id="KAJ7771007.1"/>
    </source>
</evidence>
<name>A0AAD7JUV3_9AGAR</name>
<dbReference type="Proteomes" id="UP001215280">
    <property type="component" value="Unassembled WGS sequence"/>
</dbReference>
<proteinExistence type="predicted"/>
<organism evidence="2 3">
    <name type="scientific">Mycena maculata</name>
    <dbReference type="NCBI Taxonomy" id="230809"/>
    <lineage>
        <taxon>Eukaryota</taxon>
        <taxon>Fungi</taxon>
        <taxon>Dikarya</taxon>
        <taxon>Basidiomycota</taxon>
        <taxon>Agaricomycotina</taxon>
        <taxon>Agaricomycetes</taxon>
        <taxon>Agaricomycetidae</taxon>
        <taxon>Agaricales</taxon>
        <taxon>Marasmiineae</taxon>
        <taxon>Mycenaceae</taxon>
        <taxon>Mycena</taxon>
    </lineage>
</organism>
<comment type="caution">
    <text evidence="2">The sequence shown here is derived from an EMBL/GenBank/DDBJ whole genome shotgun (WGS) entry which is preliminary data.</text>
</comment>